<evidence type="ECO:0000256" key="3">
    <source>
        <dbReference type="ARBA" id="ARBA00004991"/>
    </source>
</evidence>
<sequence>MSKLSLSSDNKLAEKTVEGITQRTVSAADPSSDRFVSPPSSPFSPFFSTSFLSGPNRFFSDNGQIGGEQAFLRLLALCGTLFLLGLYLLHIVAICYGRFRLHRMPKQIQQQQKMATRRNRQIRENSLLSEWPGVSILKPLVGNDENLTENLESFFESDYPNMELLFCLNSKDDPAYSVVESLCAKYPSAEKRIFIGGEKVGLNPKINNMFPAYSASRYPLILISDQGIYMQKQALRDMVCTMRERPDIALVTQPPYCRDRGGTFGAALEQVYFGGAHSRIYLASHTFGFVCSTGMSALMVKDIVEQCGGFRQFGAYLAEDYFLGQAFVKGGFRNVISHLPALQNTARPTVRSFHERICRWIKLRIAMLPHTILLEPAQECVVASLIGVFSVSQIFGSSAVPLFLFVHFAYWCLCDFLLLLILQNGPLPFSVITFLLCWLFRESMTFPTFIKAMLNPHIGWRFGTYRLCWGGRIKPPPKVT</sequence>
<keyword evidence="8" id="KW-0808">Transferase</keyword>
<evidence type="ECO:0000256" key="8">
    <source>
        <dbReference type="ARBA" id="ARBA00022679"/>
    </source>
</evidence>
<evidence type="ECO:0000256" key="11">
    <source>
        <dbReference type="ARBA" id="ARBA00023034"/>
    </source>
</evidence>
<dbReference type="PANTHER" id="PTHR12726">
    <property type="entry name" value="CERAMIDE GLUCOSYLTRANSFERASE"/>
    <property type="match status" value="1"/>
</dbReference>
<evidence type="ECO:0000256" key="9">
    <source>
        <dbReference type="ARBA" id="ARBA00022692"/>
    </source>
</evidence>
<keyword evidence="7" id="KW-0328">Glycosyltransferase</keyword>
<evidence type="ECO:0000256" key="13">
    <source>
        <dbReference type="ARBA" id="ARBA00023136"/>
    </source>
</evidence>
<comment type="subcellular location">
    <subcellularLocation>
        <location evidence="1">Golgi apparatus membrane</location>
        <topology evidence="1">Multi-pass membrane protein</topology>
    </subcellularLocation>
</comment>
<dbReference type="InterPro" id="IPR029044">
    <property type="entry name" value="Nucleotide-diphossugar_trans"/>
</dbReference>
<keyword evidence="13 16" id="KW-0472">Membrane</keyword>
<dbReference type="PANTHER" id="PTHR12726:SF0">
    <property type="entry name" value="CERAMIDE GLUCOSYLTRANSFERASE"/>
    <property type="match status" value="1"/>
</dbReference>
<comment type="pathway">
    <text evidence="3">Sphingolipid metabolism.</text>
</comment>
<dbReference type="EMBL" id="JBICCN010000056">
    <property type="protein sequence ID" value="KAL3096937.1"/>
    <property type="molecule type" value="Genomic_DNA"/>
</dbReference>
<evidence type="ECO:0000313" key="17">
    <source>
        <dbReference type="EMBL" id="KAL3096937.1"/>
    </source>
</evidence>
<comment type="pathway">
    <text evidence="2">Lipid metabolism; sphingolipid metabolism.</text>
</comment>
<organism evidence="17 18">
    <name type="scientific">Heterodera schachtii</name>
    <name type="common">Sugarbeet cyst nematode worm</name>
    <name type="synonym">Tylenchus schachtii</name>
    <dbReference type="NCBI Taxonomy" id="97005"/>
    <lineage>
        <taxon>Eukaryota</taxon>
        <taxon>Metazoa</taxon>
        <taxon>Ecdysozoa</taxon>
        <taxon>Nematoda</taxon>
        <taxon>Chromadorea</taxon>
        <taxon>Rhabditida</taxon>
        <taxon>Tylenchina</taxon>
        <taxon>Tylenchomorpha</taxon>
        <taxon>Tylenchoidea</taxon>
        <taxon>Heteroderidae</taxon>
        <taxon>Heteroderinae</taxon>
        <taxon>Heterodera</taxon>
    </lineage>
</organism>
<dbReference type="Gene3D" id="3.90.550.10">
    <property type="entry name" value="Spore Coat Polysaccharide Biosynthesis Protein SpsA, Chain A"/>
    <property type="match status" value="1"/>
</dbReference>
<dbReference type="Pfam" id="PF13506">
    <property type="entry name" value="Glyco_transf_21"/>
    <property type="match status" value="1"/>
</dbReference>
<comment type="catalytic activity">
    <reaction evidence="14">
        <text>UDP-alpha-D-xylose + an N-acylsphing-4-enine = a beta-D-xylosyl-(1&lt;-&gt;1')-N-acylsphing-4-enine + UDP + H(+)</text>
        <dbReference type="Rhea" id="RHEA:70243"/>
        <dbReference type="ChEBI" id="CHEBI:15378"/>
        <dbReference type="ChEBI" id="CHEBI:52639"/>
        <dbReference type="ChEBI" id="CHEBI:57632"/>
        <dbReference type="ChEBI" id="CHEBI:58223"/>
        <dbReference type="ChEBI" id="CHEBI:189068"/>
    </reaction>
    <physiologicalReaction direction="left-to-right" evidence="14">
        <dbReference type="Rhea" id="RHEA:70244"/>
    </physiologicalReaction>
</comment>
<feature type="transmembrane region" description="Helical" evidence="16">
    <location>
        <begin position="70"/>
        <end position="96"/>
    </location>
</feature>
<keyword evidence="18" id="KW-1185">Reference proteome</keyword>
<dbReference type="FunFam" id="3.90.550.10:FF:000041">
    <property type="entry name" value="UDP-glucose ceramide glucosyltransferase"/>
    <property type="match status" value="1"/>
</dbReference>
<evidence type="ECO:0000256" key="15">
    <source>
        <dbReference type="ARBA" id="ARBA00048104"/>
    </source>
</evidence>
<evidence type="ECO:0000256" key="7">
    <source>
        <dbReference type="ARBA" id="ARBA00022676"/>
    </source>
</evidence>
<dbReference type="GO" id="GO:0006629">
    <property type="term" value="P:lipid metabolic process"/>
    <property type="evidence" value="ECO:0007669"/>
    <property type="project" value="UniProtKB-KW"/>
</dbReference>
<reference evidence="17 18" key="1">
    <citation type="submission" date="2024-10" db="EMBL/GenBank/DDBJ databases">
        <authorList>
            <person name="Kim D."/>
        </authorList>
    </citation>
    <scope>NUCLEOTIDE SEQUENCE [LARGE SCALE GENOMIC DNA]</scope>
    <source>
        <strain evidence="17">Taebaek</strain>
    </source>
</reference>
<evidence type="ECO:0000256" key="12">
    <source>
        <dbReference type="ARBA" id="ARBA00023098"/>
    </source>
</evidence>
<evidence type="ECO:0000256" key="2">
    <source>
        <dbReference type="ARBA" id="ARBA00004760"/>
    </source>
</evidence>
<gene>
    <name evidence="17" type="ORF">niasHS_002653</name>
</gene>
<evidence type="ECO:0000256" key="6">
    <source>
        <dbReference type="ARBA" id="ARBA00022516"/>
    </source>
</evidence>
<dbReference type="CDD" id="cd02520">
    <property type="entry name" value="Glucosylceramide_synthase"/>
    <property type="match status" value="1"/>
</dbReference>
<dbReference type="EC" id="2.4.1.80" evidence="5"/>
<dbReference type="Proteomes" id="UP001620645">
    <property type="component" value="Unassembled WGS sequence"/>
</dbReference>
<dbReference type="GO" id="GO:0000139">
    <property type="term" value="C:Golgi membrane"/>
    <property type="evidence" value="ECO:0007669"/>
    <property type="project" value="UniProtKB-SubCell"/>
</dbReference>
<keyword evidence="9 16" id="KW-0812">Transmembrane</keyword>
<proteinExistence type="inferred from homology"/>
<evidence type="ECO:0000256" key="4">
    <source>
        <dbReference type="ARBA" id="ARBA00006739"/>
    </source>
</evidence>
<evidence type="ECO:0000256" key="5">
    <source>
        <dbReference type="ARBA" id="ARBA00012699"/>
    </source>
</evidence>
<dbReference type="GO" id="GO:0008120">
    <property type="term" value="F:ceramide glucosyltransferase activity"/>
    <property type="evidence" value="ECO:0007669"/>
    <property type="project" value="UniProtKB-EC"/>
</dbReference>
<evidence type="ECO:0000313" key="18">
    <source>
        <dbReference type="Proteomes" id="UP001620645"/>
    </source>
</evidence>
<keyword evidence="6" id="KW-0444">Lipid biosynthesis</keyword>
<evidence type="ECO:0000256" key="14">
    <source>
        <dbReference type="ARBA" id="ARBA00047869"/>
    </source>
</evidence>
<feature type="transmembrane region" description="Helical" evidence="16">
    <location>
        <begin position="416"/>
        <end position="440"/>
    </location>
</feature>
<evidence type="ECO:0000256" key="1">
    <source>
        <dbReference type="ARBA" id="ARBA00004653"/>
    </source>
</evidence>
<comment type="caution">
    <text evidence="17">The sequence shown here is derived from an EMBL/GenBank/DDBJ whole genome shotgun (WGS) entry which is preliminary data.</text>
</comment>
<protein>
    <recommendedName>
        <fullName evidence="5">ceramide glucosyltransferase</fullName>
        <ecNumber evidence="5">2.4.1.80</ecNumber>
    </recommendedName>
</protein>
<keyword evidence="11" id="KW-0333">Golgi apparatus</keyword>
<feature type="transmembrane region" description="Helical" evidence="16">
    <location>
        <begin position="380"/>
        <end position="410"/>
    </location>
</feature>
<comment type="similarity">
    <text evidence="4">Belongs to the glycosyltransferase 2 family.</text>
</comment>
<dbReference type="SUPFAM" id="SSF53448">
    <property type="entry name" value="Nucleotide-diphospho-sugar transferases"/>
    <property type="match status" value="1"/>
</dbReference>
<keyword evidence="12" id="KW-0443">Lipid metabolism</keyword>
<keyword evidence="10 16" id="KW-1133">Transmembrane helix</keyword>
<dbReference type="InterPro" id="IPR025993">
    <property type="entry name" value="Ceramide_glucosylTrfase"/>
</dbReference>
<accession>A0ABD2K220</accession>
<evidence type="ECO:0000256" key="16">
    <source>
        <dbReference type="SAM" id="Phobius"/>
    </source>
</evidence>
<dbReference type="AlphaFoldDB" id="A0ABD2K220"/>
<evidence type="ECO:0000256" key="10">
    <source>
        <dbReference type="ARBA" id="ARBA00022989"/>
    </source>
</evidence>
<comment type="catalytic activity">
    <reaction evidence="15">
        <text>N-(9Z-octadecenoyl)-sphing-4-enine + UDP-alpha-D-xylose = beta-D-xylosyl-(1&lt;-&gt;1')-N-(9Z-octadecenoyl)-sphing-4-enine + UDP + H(+)</text>
        <dbReference type="Rhea" id="RHEA:70247"/>
        <dbReference type="ChEBI" id="CHEBI:15378"/>
        <dbReference type="ChEBI" id="CHEBI:57632"/>
        <dbReference type="ChEBI" id="CHEBI:58223"/>
        <dbReference type="ChEBI" id="CHEBI:77996"/>
        <dbReference type="ChEBI" id="CHEBI:189081"/>
    </reaction>
    <physiologicalReaction direction="left-to-right" evidence="15">
        <dbReference type="Rhea" id="RHEA:70248"/>
    </physiologicalReaction>
</comment>
<name>A0ABD2K220_HETSC</name>